<dbReference type="PROSITE" id="PS50975">
    <property type="entry name" value="ATP_GRASP"/>
    <property type="match status" value="1"/>
</dbReference>
<dbReference type="UniPathway" id="UPA00074">
    <property type="reaction ID" value="UER00125"/>
</dbReference>
<evidence type="ECO:0000313" key="25">
    <source>
        <dbReference type="Proteomes" id="UP000570595"/>
    </source>
</evidence>
<dbReference type="InterPro" id="IPR036921">
    <property type="entry name" value="PurM-like_N_sf"/>
</dbReference>
<dbReference type="Gene3D" id="3.90.650.10">
    <property type="entry name" value="PurM-like C-terminal domain"/>
    <property type="match status" value="1"/>
</dbReference>
<dbReference type="PROSITE" id="PS51278">
    <property type="entry name" value="GATASE_TYPE_2"/>
    <property type="match status" value="1"/>
</dbReference>
<dbReference type="HAMAP" id="MF_00741">
    <property type="entry name" value="AIRS"/>
    <property type="match status" value="1"/>
</dbReference>
<dbReference type="SUPFAM" id="SSF51246">
    <property type="entry name" value="Rudiment single hybrid motif"/>
    <property type="match status" value="1"/>
</dbReference>
<accession>A0A7J6LXN3</accession>
<dbReference type="Gene3D" id="3.60.20.10">
    <property type="entry name" value="Glutamine Phosphoribosylpyrophosphate, subunit 1, domain 1"/>
    <property type="match status" value="1"/>
</dbReference>
<evidence type="ECO:0000256" key="3">
    <source>
        <dbReference type="ARBA" id="ARBA00005174"/>
    </source>
</evidence>
<dbReference type="GO" id="GO:0004641">
    <property type="term" value="F:phosphoribosylformylglycinamidine cyclo-ligase activity"/>
    <property type="evidence" value="ECO:0007669"/>
    <property type="project" value="UniProtKB-EC"/>
</dbReference>
<dbReference type="Gene3D" id="3.30.470.20">
    <property type="entry name" value="ATP-grasp fold, B domain"/>
    <property type="match status" value="1"/>
</dbReference>
<evidence type="ECO:0000256" key="11">
    <source>
        <dbReference type="ARBA" id="ARBA00022723"/>
    </source>
</evidence>
<dbReference type="InterPro" id="IPR000115">
    <property type="entry name" value="PRibGlycinamide_synth"/>
</dbReference>
<dbReference type="Gene3D" id="3.30.1330.10">
    <property type="entry name" value="PurM-like, N-terminal domain"/>
    <property type="match status" value="1"/>
</dbReference>
<dbReference type="EC" id="6.3.3.1" evidence="6"/>
<dbReference type="InterPro" id="IPR016185">
    <property type="entry name" value="PreATP-grasp_dom_sf"/>
</dbReference>
<evidence type="ECO:0000256" key="20">
    <source>
        <dbReference type="ARBA" id="ARBA00049057"/>
    </source>
</evidence>
<evidence type="ECO:0000256" key="21">
    <source>
        <dbReference type="PROSITE-ProRule" id="PRU00409"/>
    </source>
</evidence>
<gene>
    <name evidence="24" type="ORF">FOZ61_001163</name>
</gene>
<dbReference type="GO" id="GO:0005829">
    <property type="term" value="C:cytosol"/>
    <property type="evidence" value="ECO:0007669"/>
    <property type="project" value="TreeGrafter"/>
</dbReference>
<evidence type="ECO:0000256" key="6">
    <source>
        <dbReference type="ARBA" id="ARBA00013047"/>
    </source>
</evidence>
<evidence type="ECO:0000256" key="13">
    <source>
        <dbReference type="ARBA" id="ARBA00022755"/>
    </source>
</evidence>
<evidence type="ECO:0000256" key="12">
    <source>
        <dbReference type="ARBA" id="ARBA00022741"/>
    </source>
</evidence>
<proteinExistence type="inferred from homology"/>
<dbReference type="InterPro" id="IPR016188">
    <property type="entry name" value="PurM-like_N"/>
</dbReference>
<dbReference type="InterPro" id="IPR004733">
    <property type="entry name" value="PurM_cligase"/>
</dbReference>
<comment type="pathway">
    <text evidence="2">Purine metabolism; IMP biosynthesis via de novo pathway; 5-amino-1-(5-phospho-D-ribosyl)imidazole from N(2)-formyl-N(1)-(5-phospho-D-ribosyl)glycinamide: step 2/2.</text>
</comment>
<evidence type="ECO:0000256" key="19">
    <source>
        <dbReference type="ARBA" id="ARBA00033093"/>
    </source>
</evidence>
<keyword evidence="10" id="KW-0436">Ligase</keyword>
<comment type="catalytic activity">
    <reaction evidence="20">
        <text>2-formamido-N(1)-(5-O-phospho-beta-D-ribosyl)acetamidine + ATP = 5-amino-1-(5-phospho-beta-D-ribosyl)imidazole + ADP + phosphate + H(+)</text>
        <dbReference type="Rhea" id="RHEA:23032"/>
        <dbReference type="ChEBI" id="CHEBI:15378"/>
        <dbReference type="ChEBI" id="CHEBI:30616"/>
        <dbReference type="ChEBI" id="CHEBI:43474"/>
        <dbReference type="ChEBI" id="CHEBI:137981"/>
        <dbReference type="ChEBI" id="CHEBI:147287"/>
        <dbReference type="ChEBI" id="CHEBI:456216"/>
        <dbReference type="EC" id="6.3.3.1"/>
    </reaction>
</comment>
<keyword evidence="9" id="KW-0963">Cytoplasm</keyword>
<dbReference type="FunFam" id="3.90.650.10:FF:000011">
    <property type="entry name" value="Phosphoribosylformylglycinamidine cyclo-ligase"/>
    <property type="match status" value="1"/>
</dbReference>
<evidence type="ECO:0000259" key="22">
    <source>
        <dbReference type="PROSITE" id="PS50975"/>
    </source>
</evidence>
<evidence type="ECO:0000256" key="7">
    <source>
        <dbReference type="ARBA" id="ARBA00013255"/>
    </source>
</evidence>
<feature type="domain" description="ATP-grasp" evidence="22">
    <location>
        <begin position="792"/>
        <end position="998"/>
    </location>
</feature>
<sequence length="1522" mass="165011">MLRFDDKDTSKLTGDIGHECGFAFLRLLKPMDHYIDKYGTCFYGLQKMYLLLEKQRNRGQDGAGLANVKMNPQQGQRYIHRDRVAVTHDSIRELFKRVTEQAETAMQTAGLGGLKPEQIDSEILKTKLSRGRINRVVGPSQSMAKRVVVIGQRDVFGNQQLITNVPYTGECFLGHVRYGTDSMNSYRECHPVMRASNWMSRSLLVAGNFNITNNEDLFRSLVELGQHPVELSDTVTLLEKIGHYLDKENNDLIVKYSAAGHPPRECMKLVAANINLIKVLRRALDRIDGGYALTGLLGHGDAFVIRDPNGIRPAFYYHDDEIVVVASEAPLIRSVFGVEKVESLPAGAALIVRASGQVSVERVLPAAPKLSQCSFERIYFSRGNDADVYRERERLGRLLANRTMERVKEVGGSFKNTVFSFIPNTSELAFYGMVKQYREDLYREQRRAMETGINTEVLDQEVREEKVVHKDAKLRTFIQEDASREAKTFHAYDVHYGTVREGEVLVALDDSIVRGNTLKNAIIKTLERLKPSSIVIVSSAPLICYPDPYGIDMAKLADFVAFKAAIALLRSRGKDDLIHEVYEQCLQDADSDVNYVKRIYEGFTQRELEDKVAEIIQPENCTAKVQVVYQTVDSLHKAIPEHLGDWYFTGDYPTLGGTVVCKRAFTLWMEGRGNERCYGLSSEGGSNVLVVGSGGREHALATAIAASHKVKRVYVAPGNAGEHEKIINIPAVNASKETIVGYCRKKHISLVVVGPEQPLAEGLADVVQEAGIPVFGPTAAAAEVEASKSWAKDFMRRHGIPTAEFVTAVTPEEGEKAVDKICSSNGVVVKASGLAAGKGVIVADSAQQGKAAVREIFSLYGGPVVVEELLQGAEVSVFALTNGRSFVVLPPARDHKRVFNDDEGPNTGGMGAFVTNSLLTKSELENIKERIVAPSIEGLAKEGRPFSGCLYIGLMMTPHGPKVLEYNCRFGDPETQALLPLLLSNKIDCYDLFLSCTAGKQLGSKLSARLEGIKGSSVTVVLASGGYPGKFNKGYLINGVNRAECVPGVQVYYAGAQYDDNGVIVTSGGRVLSITAGGETVKDAAERAYCAVRSITFEGVHYRTDIAMCSGLSRVSKSRSFSESGSDTPKSAKSGITYLAAGVDIEAGEAAVDGFKPLVKRTQRPGMGGSLGDFGGFCDLAKCGEYDEPVLVSGTDGVGTKLKVANTIGKHDTVGIDLVAMCANDVVVHGAEPLFFLDYFAVGKLDVKQAVEVVKGIADGCIQAGCTLLGGETAELPGIFANTTEYDIAGFVVGVKEKSLELPDKDSMQHGDILIGLLSSGVHSNGFSLVRKIAEVSGLKMSDPAPYDPTTTLGVSLLTPTKIYVKTILELVRLGAGKLKGAAHITGGGLFQNIPRMLPEHLQAVIRADTWELPAVFRWCATQGKLEATELASTFNVGIGMVLCVAAEHKDTVMKVLRGLDEEAVVIGELVSKPITTDPKVVIIGAETEWTLLSDMGVNTLLQPSVLSGLFDEDSPAAAVRS</sequence>
<evidence type="ECO:0000256" key="5">
    <source>
        <dbReference type="ARBA" id="ARBA00010280"/>
    </source>
</evidence>
<evidence type="ECO:0000256" key="10">
    <source>
        <dbReference type="ARBA" id="ARBA00022598"/>
    </source>
</evidence>
<keyword evidence="13" id="KW-0658">Purine biosynthesis</keyword>
<dbReference type="Pfam" id="PF02843">
    <property type="entry name" value="GARS_C"/>
    <property type="match status" value="1"/>
</dbReference>
<keyword evidence="16" id="KW-0511">Multifunctional enzyme</keyword>
<evidence type="ECO:0000256" key="8">
    <source>
        <dbReference type="ARBA" id="ARBA00020367"/>
    </source>
</evidence>
<evidence type="ECO:0000256" key="9">
    <source>
        <dbReference type="ARBA" id="ARBA00022490"/>
    </source>
</evidence>
<dbReference type="GO" id="GO:0006189">
    <property type="term" value="P:'de novo' IMP biosynthetic process"/>
    <property type="evidence" value="ECO:0007669"/>
    <property type="project" value="UniProtKB-UniPathway"/>
</dbReference>
<feature type="domain" description="Glutamine amidotransferase type-2" evidence="23">
    <location>
        <begin position="20"/>
        <end position="355"/>
    </location>
</feature>
<dbReference type="Pfam" id="PF02769">
    <property type="entry name" value="AIRS_C"/>
    <property type="match status" value="1"/>
</dbReference>
<dbReference type="Pfam" id="PF00586">
    <property type="entry name" value="AIRS"/>
    <property type="match status" value="1"/>
</dbReference>
<name>A0A7J6LXN3_PEROL</name>
<keyword evidence="15" id="KW-0464">Manganese</keyword>
<dbReference type="PROSITE" id="PS00184">
    <property type="entry name" value="GARS"/>
    <property type="match status" value="1"/>
</dbReference>
<evidence type="ECO:0000256" key="4">
    <source>
        <dbReference type="ARBA" id="ARBA00007423"/>
    </source>
</evidence>
<dbReference type="GO" id="GO:0004637">
    <property type="term" value="F:phosphoribosylamine-glycine ligase activity"/>
    <property type="evidence" value="ECO:0007669"/>
    <property type="project" value="UniProtKB-EC"/>
</dbReference>
<dbReference type="InterPro" id="IPR011761">
    <property type="entry name" value="ATP-grasp"/>
</dbReference>
<dbReference type="HAMAP" id="MF_00138">
    <property type="entry name" value="GARS"/>
    <property type="match status" value="1"/>
</dbReference>
<dbReference type="SUPFAM" id="SSF56042">
    <property type="entry name" value="PurM C-terminal domain-like"/>
    <property type="match status" value="1"/>
</dbReference>
<comment type="caution">
    <text evidence="24">The sequence shown here is derived from an EMBL/GenBank/DDBJ whole genome shotgun (WGS) entry which is preliminary data.</text>
</comment>
<keyword evidence="14 21" id="KW-0067">ATP-binding</keyword>
<dbReference type="Gene3D" id="3.30.1490.20">
    <property type="entry name" value="ATP-grasp fold, A domain"/>
    <property type="match status" value="1"/>
</dbReference>
<reference evidence="24 25" key="1">
    <citation type="submission" date="2020-04" db="EMBL/GenBank/DDBJ databases">
        <title>Perkinsus olseni comparative genomics.</title>
        <authorList>
            <person name="Bogema D.R."/>
        </authorList>
    </citation>
    <scope>NUCLEOTIDE SEQUENCE [LARGE SCALE GENOMIC DNA]</scope>
    <source>
        <strain evidence="24">ATCC PRA-179</strain>
    </source>
</reference>
<evidence type="ECO:0000256" key="15">
    <source>
        <dbReference type="ARBA" id="ARBA00023211"/>
    </source>
</evidence>
<dbReference type="Pfam" id="PF01071">
    <property type="entry name" value="GARS_A"/>
    <property type="match status" value="1"/>
</dbReference>
<dbReference type="NCBIfam" id="TIGR00878">
    <property type="entry name" value="purM"/>
    <property type="match status" value="1"/>
</dbReference>
<dbReference type="InterPro" id="IPR020562">
    <property type="entry name" value="PRibGlycinamide_synth_N"/>
</dbReference>
<evidence type="ECO:0000256" key="2">
    <source>
        <dbReference type="ARBA" id="ARBA00004686"/>
    </source>
</evidence>
<keyword evidence="11" id="KW-0479">Metal-binding</keyword>
<dbReference type="InterPro" id="IPR029057">
    <property type="entry name" value="PRTase-like"/>
</dbReference>
<keyword evidence="12 21" id="KW-0547">Nucleotide-binding</keyword>
<dbReference type="InterPro" id="IPR037123">
    <property type="entry name" value="PRibGlycinamide_synth_C_sf"/>
</dbReference>
<dbReference type="InterPro" id="IPR013815">
    <property type="entry name" value="ATP_grasp_subdomain_1"/>
</dbReference>
<evidence type="ECO:0000256" key="16">
    <source>
        <dbReference type="ARBA" id="ARBA00023268"/>
    </source>
</evidence>
<comment type="similarity">
    <text evidence="5">Belongs to the AIR synthase family.</text>
</comment>
<evidence type="ECO:0000259" key="23">
    <source>
        <dbReference type="PROSITE" id="PS51278"/>
    </source>
</evidence>
<dbReference type="InterPro" id="IPR017932">
    <property type="entry name" value="GATase_2_dom"/>
</dbReference>
<evidence type="ECO:0000313" key="24">
    <source>
        <dbReference type="EMBL" id="KAF4664043.1"/>
    </source>
</evidence>
<dbReference type="GO" id="GO:0005524">
    <property type="term" value="F:ATP binding"/>
    <property type="evidence" value="ECO:0007669"/>
    <property type="project" value="UniProtKB-UniRule"/>
</dbReference>
<dbReference type="EMBL" id="JABAHT010000127">
    <property type="protein sequence ID" value="KAF4664043.1"/>
    <property type="molecule type" value="Genomic_DNA"/>
</dbReference>
<dbReference type="InterPro" id="IPR011054">
    <property type="entry name" value="Rudment_hybrid_motif"/>
</dbReference>
<dbReference type="InterPro" id="IPR010918">
    <property type="entry name" value="PurM-like_C_dom"/>
</dbReference>
<dbReference type="FunFam" id="3.40.50.20:FF:000006">
    <property type="entry name" value="Phosphoribosylamine--glycine ligase, chloroplastic"/>
    <property type="match status" value="1"/>
</dbReference>
<dbReference type="SUPFAM" id="SSF56235">
    <property type="entry name" value="N-terminal nucleophile aminohydrolases (Ntn hydrolases)"/>
    <property type="match status" value="1"/>
</dbReference>
<dbReference type="SUPFAM" id="SSF53271">
    <property type="entry name" value="PRTase-like"/>
    <property type="match status" value="1"/>
</dbReference>
<dbReference type="SUPFAM" id="SSF55326">
    <property type="entry name" value="PurM N-terminal domain-like"/>
    <property type="match status" value="1"/>
</dbReference>
<dbReference type="InterPro" id="IPR020560">
    <property type="entry name" value="PRibGlycinamide_synth_C-dom"/>
</dbReference>
<dbReference type="SMART" id="SM01210">
    <property type="entry name" value="GARS_C"/>
    <property type="match status" value="1"/>
</dbReference>
<dbReference type="GO" id="GO:0046084">
    <property type="term" value="P:adenine biosynthetic process"/>
    <property type="evidence" value="ECO:0007669"/>
    <property type="project" value="TreeGrafter"/>
</dbReference>
<dbReference type="CDD" id="cd02196">
    <property type="entry name" value="PurM"/>
    <property type="match status" value="1"/>
</dbReference>
<dbReference type="GO" id="GO:0046872">
    <property type="term" value="F:metal ion binding"/>
    <property type="evidence" value="ECO:0007669"/>
    <property type="project" value="UniProtKB-KW"/>
</dbReference>
<comment type="similarity">
    <text evidence="4">In the N-terminal section; belongs to the GARS family.</text>
</comment>
<evidence type="ECO:0000256" key="18">
    <source>
        <dbReference type="ARBA" id="ARBA00032931"/>
    </source>
</evidence>
<dbReference type="InterPro" id="IPR020561">
    <property type="entry name" value="PRibGlycinamid_synth_ATP-grasp"/>
</dbReference>
<comment type="pathway">
    <text evidence="3">Purine metabolism; IMP biosynthesis via de novo pathway; N(1)-(5-phospho-D-ribosyl)glycinamide from 5-phospho-alpha-D-ribose 1-diphosphate: step 2/2.</text>
</comment>
<dbReference type="PANTHER" id="PTHR10520:SF12">
    <property type="entry name" value="TRIFUNCTIONAL PURINE BIOSYNTHETIC PROTEIN ADENOSINE-3"/>
    <property type="match status" value="1"/>
</dbReference>
<dbReference type="OrthoDB" id="446908at2759"/>
<dbReference type="Gene3D" id="3.90.600.10">
    <property type="entry name" value="Phosphoribosylglycinamide synthetase, C-terminal domain"/>
    <property type="match status" value="1"/>
</dbReference>
<dbReference type="Proteomes" id="UP000570595">
    <property type="component" value="Unassembled WGS sequence"/>
</dbReference>
<evidence type="ECO:0000256" key="1">
    <source>
        <dbReference type="ARBA" id="ARBA00004496"/>
    </source>
</evidence>
<organism evidence="24 25">
    <name type="scientific">Perkinsus olseni</name>
    <name type="common">Perkinsus atlanticus</name>
    <dbReference type="NCBI Taxonomy" id="32597"/>
    <lineage>
        <taxon>Eukaryota</taxon>
        <taxon>Sar</taxon>
        <taxon>Alveolata</taxon>
        <taxon>Perkinsozoa</taxon>
        <taxon>Perkinsea</taxon>
        <taxon>Perkinsida</taxon>
        <taxon>Perkinsidae</taxon>
        <taxon>Perkinsus</taxon>
    </lineage>
</organism>
<dbReference type="FunFam" id="3.30.1330.10:FF:000001">
    <property type="entry name" value="Phosphoribosylformylglycinamidine cyclo-ligase"/>
    <property type="match status" value="1"/>
</dbReference>
<protein>
    <recommendedName>
        <fullName evidence="8">Phosphoribosylformylglycinamidine cyclo-ligase</fullName>
        <ecNumber evidence="6">6.3.3.1</ecNumber>
        <ecNumber evidence="7">6.3.4.13</ecNumber>
    </recommendedName>
    <alternativeName>
        <fullName evidence="18">AIR synthase</fullName>
    </alternativeName>
    <alternativeName>
        <fullName evidence="19">AIRS</fullName>
    </alternativeName>
    <alternativeName>
        <fullName evidence="17">Phosphoribosyl-aminoimidazole synthetase</fullName>
    </alternativeName>
</protein>
<evidence type="ECO:0000256" key="17">
    <source>
        <dbReference type="ARBA" id="ARBA00031908"/>
    </source>
</evidence>
<comment type="subcellular location">
    <subcellularLocation>
        <location evidence="1">Cytoplasm</location>
    </subcellularLocation>
</comment>
<dbReference type="SUPFAM" id="SSF56059">
    <property type="entry name" value="Glutathione synthetase ATP-binding domain-like"/>
    <property type="match status" value="1"/>
</dbReference>
<dbReference type="NCBIfam" id="TIGR00877">
    <property type="entry name" value="purD"/>
    <property type="match status" value="1"/>
</dbReference>
<dbReference type="InterPro" id="IPR020559">
    <property type="entry name" value="PRibGlycinamide_synth_CS"/>
</dbReference>
<dbReference type="Gene3D" id="3.40.50.20">
    <property type="match status" value="1"/>
</dbReference>
<dbReference type="SUPFAM" id="SSF52440">
    <property type="entry name" value="PreATP-grasp domain"/>
    <property type="match status" value="1"/>
</dbReference>
<dbReference type="InterPro" id="IPR036676">
    <property type="entry name" value="PurM-like_C_sf"/>
</dbReference>
<evidence type="ECO:0000256" key="14">
    <source>
        <dbReference type="ARBA" id="ARBA00022840"/>
    </source>
</evidence>
<dbReference type="InterPro" id="IPR029055">
    <property type="entry name" value="Ntn_hydrolases_N"/>
</dbReference>
<dbReference type="SMART" id="SM01209">
    <property type="entry name" value="GARS_A"/>
    <property type="match status" value="1"/>
</dbReference>
<dbReference type="EC" id="6.3.4.13" evidence="7"/>
<dbReference type="PANTHER" id="PTHR10520">
    <property type="entry name" value="TRIFUNCTIONAL PURINE BIOSYNTHETIC PROTEIN ADENOSINE-3-RELATED"/>
    <property type="match status" value="1"/>
</dbReference>
<dbReference type="Pfam" id="PF02844">
    <property type="entry name" value="GARS_N"/>
    <property type="match status" value="1"/>
</dbReference>